<evidence type="ECO:0008006" key="3">
    <source>
        <dbReference type="Google" id="ProtNLM"/>
    </source>
</evidence>
<accession>A0AAW1UJS2</accession>
<dbReference type="EMBL" id="JARQZJ010000091">
    <property type="protein sequence ID" value="KAK9883782.1"/>
    <property type="molecule type" value="Genomic_DNA"/>
</dbReference>
<keyword evidence="2" id="KW-1185">Reference proteome</keyword>
<gene>
    <name evidence="1" type="ORF">WA026_001974</name>
</gene>
<protein>
    <recommendedName>
        <fullName evidence="3">Reverse transcriptase domain-containing protein</fullName>
    </recommendedName>
</protein>
<comment type="caution">
    <text evidence="1">The sequence shown here is derived from an EMBL/GenBank/DDBJ whole genome shotgun (WGS) entry which is preliminary data.</text>
</comment>
<dbReference type="AlphaFoldDB" id="A0AAW1UJS2"/>
<name>A0AAW1UJS2_9CUCU</name>
<feature type="non-terminal residue" evidence="1">
    <location>
        <position position="53"/>
    </location>
</feature>
<proteinExistence type="predicted"/>
<evidence type="ECO:0000313" key="2">
    <source>
        <dbReference type="Proteomes" id="UP001431783"/>
    </source>
</evidence>
<evidence type="ECO:0000313" key="1">
    <source>
        <dbReference type="EMBL" id="KAK9883782.1"/>
    </source>
</evidence>
<organism evidence="1 2">
    <name type="scientific">Henosepilachna vigintioctopunctata</name>
    <dbReference type="NCBI Taxonomy" id="420089"/>
    <lineage>
        <taxon>Eukaryota</taxon>
        <taxon>Metazoa</taxon>
        <taxon>Ecdysozoa</taxon>
        <taxon>Arthropoda</taxon>
        <taxon>Hexapoda</taxon>
        <taxon>Insecta</taxon>
        <taxon>Pterygota</taxon>
        <taxon>Neoptera</taxon>
        <taxon>Endopterygota</taxon>
        <taxon>Coleoptera</taxon>
        <taxon>Polyphaga</taxon>
        <taxon>Cucujiformia</taxon>
        <taxon>Coccinelloidea</taxon>
        <taxon>Coccinellidae</taxon>
        <taxon>Epilachninae</taxon>
        <taxon>Epilachnini</taxon>
        <taxon>Henosepilachna</taxon>
    </lineage>
</organism>
<reference evidence="1 2" key="1">
    <citation type="submission" date="2023-03" db="EMBL/GenBank/DDBJ databases">
        <title>Genome insight into feeding habits of ladybird beetles.</title>
        <authorList>
            <person name="Li H.-S."/>
            <person name="Huang Y.-H."/>
            <person name="Pang H."/>
        </authorList>
    </citation>
    <scope>NUCLEOTIDE SEQUENCE [LARGE SCALE GENOMIC DNA]</scope>
    <source>
        <strain evidence="1">SYSU_2023b</strain>
        <tissue evidence="1">Whole body</tissue>
    </source>
</reference>
<sequence length="53" mass="6269">METKGNTICFADDTVVLYSNNSWQMLKSEVEKDFVKIKTWLSYHELTLNMHKT</sequence>
<dbReference type="Proteomes" id="UP001431783">
    <property type="component" value="Unassembled WGS sequence"/>
</dbReference>